<dbReference type="InterPro" id="IPR007175">
    <property type="entry name" value="Rpr2/Snm1/Rpp21"/>
</dbReference>
<dbReference type="AlphaFoldDB" id="A0AAX6MSL4"/>
<evidence type="ECO:0000313" key="2">
    <source>
        <dbReference type="EMBL" id="KAK6955172.1"/>
    </source>
</evidence>
<evidence type="ECO:0000256" key="1">
    <source>
        <dbReference type="SAM" id="MobiDB-lite"/>
    </source>
</evidence>
<protein>
    <submittedName>
        <fullName evidence="2">Uncharacterized protein</fullName>
    </submittedName>
</protein>
<feature type="region of interest" description="Disordered" evidence="1">
    <location>
        <begin position="118"/>
        <end position="202"/>
    </location>
</feature>
<name>A0AAX6MSL4_9PEZI</name>
<dbReference type="PANTHER" id="PTHR14742:SF3">
    <property type="entry name" value="RIBONUCLEASE MRP PROTEIN SUBUNIT SNM1"/>
    <property type="match status" value="1"/>
</dbReference>
<evidence type="ECO:0000313" key="3">
    <source>
        <dbReference type="Proteomes" id="UP001369815"/>
    </source>
</evidence>
<proteinExistence type="predicted"/>
<organism evidence="2 3">
    <name type="scientific">Daldinia eschscholtzii</name>
    <dbReference type="NCBI Taxonomy" id="292717"/>
    <lineage>
        <taxon>Eukaryota</taxon>
        <taxon>Fungi</taxon>
        <taxon>Dikarya</taxon>
        <taxon>Ascomycota</taxon>
        <taxon>Pezizomycotina</taxon>
        <taxon>Sordariomycetes</taxon>
        <taxon>Xylariomycetidae</taxon>
        <taxon>Xylariales</taxon>
        <taxon>Hypoxylaceae</taxon>
        <taxon>Daldinia</taxon>
    </lineage>
</organism>
<feature type="compositionally biased region" description="Polar residues" evidence="1">
    <location>
        <begin position="86"/>
        <end position="98"/>
    </location>
</feature>
<feature type="region of interest" description="Disordered" evidence="1">
    <location>
        <begin position="78"/>
        <end position="98"/>
    </location>
</feature>
<accession>A0AAX6MSL4</accession>
<feature type="compositionally biased region" description="Low complexity" evidence="1">
    <location>
        <begin position="174"/>
        <end position="186"/>
    </location>
</feature>
<dbReference type="EMBL" id="JBANMG010000003">
    <property type="protein sequence ID" value="KAK6955172.1"/>
    <property type="molecule type" value="Genomic_DNA"/>
</dbReference>
<dbReference type="GO" id="GO:0005655">
    <property type="term" value="C:nucleolar ribonuclease P complex"/>
    <property type="evidence" value="ECO:0007669"/>
    <property type="project" value="TreeGrafter"/>
</dbReference>
<keyword evidence="3" id="KW-1185">Reference proteome</keyword>
<dbReference type="GO" id="GO:0008033">
    <property type="term" value="P:tRNA processing"/>
    <property type="evidence" value="ECO:0007669"/>
    <property type="project" value="TreeGrafter"/>
</dbReference>
<reference evidence="2 3" key="1">
    <citation type="journal article" date="2024" name="Front Chem Biol">
        <title>Unveiling the potential of Daldinia eschscholtzii MFLUCC 19-0629 through bioactivity and bioinformatics studies for enhanced sustainable agriculture production.</title>
        <authorList>
            <person name="Brooks S."/>
            <person name="Weaver J.A."/>
            <person name="Klomchit A."/>
            <person name="Alharthi S.A."/>
            <person name="Onlamun T."/>
            <person name="Nurani R."/>
            <person name="Vong T.K."/>
            <person name="Alberti F."/>
            <person name="Greco C."/>
        </authorList>
    </citation>
    <scope>NUCLEOTIDE SEQUENCE [LARGE SCALE GENOMIC DNA]</scope>
    <source>
        <strain evidence="2">MFLUCC 19-0629</strain>
    </source>
</reference>
<gene>
    <name evidence="2" type="ORF">Daesc_002803</name>
</gene>
<dbReference type="Proteomes" id="UP001369815">
    <property type="component" value="Unassembled WGS sequence"/>
</dbReference>
<comment type="caution">
    <text evidence="2">The sequence shown here is derived from an EMBL/GenBank/DDBJ whole genome shotgun (WGS) entry which is preliminary data.</text>
</comment>
<feature type="compositionally biased region" description="Polar residues" evidence="1">
    <location>
        <begin position="134"/>
        <end position="146"/>
    </location>
</feature>
<sequence>MASETLSQSLGFLTDAAHLLVKTAPETSAYLMTQRNSLIFHNDLQQSDSQRQHACGACGHIMIPGQGSELKFESNMSLKRRRAKNKNGNSKSVTGKTTATIQPRKRFTCGMCSRYTDVTLPPAPPISRRRPLKSTKSPSLDVSSHRNAPIPPEPVKVSASASSKKRAKSRKQGLQALLQQAQSSASKPQSGLGLSLSDFMSK</sequence>
<dbReference type="PANTHER" id="PTHR14742">
    <property type="entry name" value="RIBONUCLEASE P SUBUNIT P21"/>
    <property type="match status" value="1"/>
</dbReference>
<dbReference type="Pfam" id="PF04032">
    <property type="entry name" value="Rpr2"/>
    <property type="match status" value="1"/>
</dbReference>